<sequence length="231" mass="25408">MTAESPKIKLTYFDIEGVAESVRLAFTFAGVDFEDDRIKFPEWGELKPKTPHGTLPIMTIDDGPMLTQSGAMLRYAGSLDKTGALYPTDKMFDVEQAVGIAGDFSGSWSPCMYLGMRPQKYGYAEDFNKTEEGVALIKKMRTEFVAEGGDLTTYLKYLSDLIEKNGGTFLCGGDKPTIADCLAVPMIRNFTRGHVDHVDPGCIKNPIIVAYVERFCALPEIKGRYTTGLGA</sequence>
<evidence type="ECO:0000313" key="4">
    <source>
        <dbReference type="Proteomes" id="UP000095751"/>
    </source>
</evidence>
<evidence type="ECO:0000259" key="1">
    <source>
        <dbReference type="PROSITE" id="PS50404"/>
    </source>
</evidence>
<dbReference type="InterPro" id="IPR036282">
    <property type="entry name" value="Glutathione-S-Trfase_C_sf"/>
</dbReference>
<feature type="domain" description="GST C-terminal" evidence="2">
    <location>
        <begin position="86"/>
        <end position="231"/>
    </location>
</feature>
<gene>
    <name evidence="3" type="primary">GST_1</name>
    <name evidence="3" type="ORF">FRACYDRAFT_196320</name>
</gene>
<dbReference type="CDD" id="cd03039">
    <property type="entry name" value="GST_N_Sigma_like"/>
    <property type="match status" value="1"/>
</dbReference>
<dbReference type="EMBL" id="KV784379">
    <property type="protein sequence ID" value="OEU08698.1"/>
    <property type="molecule type" value="Genomic_DNA"/>
</dbReference>
<dbReference type="Proteomes" id="UP000095751">
    <property type="component" value="Unassembled WGS sequence"/>
</dbReference>
<dbReference type="InterPro" id="IPR004045">
    <property type="entry name" value="Glutathione_S-Trfase_N"/>
</dbReference>
<evidence type="ECO:0000313" key="3">
    <source>
        <dbReference type="EMBL" id="OEU08698.1"/>
    </source>
</evidence>
<keyword evidence="3" id="KW-0808">Transferase</keyword>
<dbReference type="GO" id="GO:0004364">
    <property type="term" value="F:glutathione transferase activity"/>
    <property type="evidence" value="ECO:0007669"/>
    <property type="project" value="TreeGrafter"/>
</dbReference>
<proteinExistence type="predicted"/>
<dbReference type="KEGG" id="fcy:FRACYDRAFT_196320"/>
<dbReference type="InterPro" id="IPR036249">
    <property type="entry name" value="Thioredoxin-like_sf"/>
</dbReference>
<name>A0A1E7ERR9_9STRA</name>
<dbReference type="PROSITE" id="PS50404">
    <property type="entry name" value="GST_NTER"/>
    <property type="match status" value="1"/>
</dbReference>
<dbReference type="AlphaFoldDB" id="A0A1E7ERR9"/>
<organism evidence="3 4">
    <name type="scientific">Fragilariopsis cylindrus CCMP1102</name>
    <dbReference type="NCBI Taxonomy" id="635003"/>
    <lineage>
        <taxon>Eukaryota</taxon>
        <taxon>Sar</taxon>
        <taxon>Stramenopiles</taxon>
        <taxon>Ochrophyta</taxon>
        <taxon>Bacillariophyta</taxon>
        <taxon>Bacillariophyceae</taxon>
        <taxon>Bacillariophycidae</taxon>
        <taxon>Bacillariales</taxon>
        <taxon>Bacillariaceae</taxon>
        <taxon>Fragilariopsis</taxon>
    </lineage>
</organism>
<evidence type="ECO:0000259" key="2">
    <source>
        <dbReference type="PROSITE" id="PS50405"/>
    </source>
</evidence>
<dbReference type="Pfam" id="PF14497">
    <property type="entry name" value="GST_C_3"/>
    <property type="match status" value="1"/>
</dbReference>
<dbReference type="PANTHER" id="PTHR11571:SF150">
    <property type="entry name" value="GLUTATHIONE S-TRANSFERASE"/>
    <property type="match status" value="1"/>
</dbReference>
<keyword evidence="4" id="KW-1185">Reference proteome</keyword>
<dbReference type="InterPro" id="IPR004046">
    <property type="entry name" value="GST_C"/>
</dbReference>
<dbReference type="PROSITE" id="PS50405">
    <property type="entry name" value="GST_CTER"/>
    <property type="match status" value="1"/>
</dbReference>
<reference evidence="3 4" key="1">
    <citation type="submission" date="2016-09" db="EMBL/GenBank/DDBJ databases">
        <title>Extensive genetic diversity and differential bi-allelic expression allows diatom success in the polar Southern Ocean.</title>
        <authorList>
            <consortium name="DOE Joint Genome Institute"/>
            <person name="Mock T."/>
            <person name="Otillar R.P."/>
            <person name="Strauss J."/>
            <person name="Dupont C."/>
            <person name="Frickenhaus S."/>
            <person name="Maumus F."/>
            <person name="Mcmullan M."/>
            <person name="Sanges R."/>
            <person name="Schmutz J."/>
            <person name="Toseland A."/>
            <person name="Valas R."/>
            <person name="Veluchamy A."/>
            <person name="Ward B.J."/>
            <person name="Allen A."/>
            <person name="Barry K."/>
            <person name="Falciatore A."/>
            <person name="Ferrante M."/>
            <person name="Fortunato A.E."/>
            <person name="Gloeckner G."/>
            <person name="Gruber A."/>
            <person name="Hipkin R."/>
            <person name="Janech M."/>
            <person name="Kroth P."/>
            <person name="Leese F."/>
            <person name="Lindquist E."/>
            <person name="Lyon B.R."/>
            <person name="Martin J."/>
            <person name="Mayer C."/>
            <person name="Parker M."/>
            <person name="Quesneville H."/>
            <person name="Raymond J."/>
            <person name="Uhlig C."/>
            <person name="Valentin K.U."/>
            <person name="Worden A.Z."/>
            <person name="Armbrust E.V."/>
            <person name="Bowler C."/>
            <person name="Green B."/>
            <person name="Moulton V."/>
            <person name="Van Oosterhout C."/>
            <person name="Grigoriev I."/>
        </authorList>
    </citation>
    <scope>NUCLEOTIDE SEQUENCE [LARGE SCALE GENOMIC DNA]</scope>
    <source>
        <strain evidence="3 4">CCMP1102</strain>
    </source>
</reference>
<feature type="domain" description="GST N-terminal" evidence="1">
    <location>
        <begin position="6"/>
        <end position="84"/>
    </location>
</feature>
<accession>A0A1E7ERR9</accession>
<dbReference type="PANTHER" id="PTHR11571">
    <property type="entry name" value="GLUTATHIONE S-TRANSFERASE"/>
    <property type="match status" value="1"/>
</dbReference>
<protein>
    <submittedName>
        <fullName evidence="3">Putative glutathione S-transferase</fullName>
    </submittedName>
</protein>
<dbReference type="OrthoDB" id="420389at2759"/>
<dbReference type="SUPFAM" id="SSF47616">
    <property type="entry name" value="GST C-terminal domain-like"/>
    <property type="match status" value="1"/>
</dbReference>
<dbReference type="InParanoid" id="A0A1E7ERR9"/>
<dbReference type="InterPro" id="IPR040079">
    <property type="entry name" value="Glutathione_S-Trfase"/>
</dbReference>
<dbReference type="Gene3D" id="1.20.1050.10">
    <property type="match status" value="1"/>
</dbReference>
<dbReference type="SUPFAM" id="SSF52833">
    <property type="entry name" value="Thioredoxin-like"/>
    <property type="match status" value="1"/>
</dbReference>
<dbReference type="InterPro" id="IPR050213">
    <property type="entry name" value="GST_superfamily"/>
</dbReference>
<dbReference type="InterPro" id="IPR010987">
    <property type="entry name" value="Glutathione-S-Trfase_C-like"/>
</dbReference>
<dbReference type="SFLD" id="SFLDS00019">
    <property type="entry name" value="Glutathione_Transferase_(cytos"/>
    <property type="match status" value="1"/>
</dbReference>
<dbReference type="Gene3D" id="3.40.30.10">
    <property type="entry name" value="Glutaredoxin"/>
    <property type="match status" value="1"/>
</dbReference>
<dbReference type="GO" id="GO:0006749">
    <property type="term" value="P:glutathione metabolic process"/>
    <property type="evidence" value="ECO:0007669"/>
    <property type="project" value="TreeGrafter"/>
</dbReference>
<dbReference type="Pfam" id="PF02798">
    <property type="entry name" value="GST_N"/>
    <property type="match status" value="1"/>
</dbReference>